<keyword evidence="2" id="KW-0378">Hydrolase</keyword>
<feature type="non-terminal residue" evidence="2">
    <location>
        <position position="54"/>
    </location>
</feature>
<organism evidence="2">
    <name type="scientific">uncultured Thermomicrobiales bacterium</name>
    <dbReference type="NCBI Taxonomy" id="1645740"/>
    <lineage>
        <taxon>Bacteria</taxon>
        <taxon>Pseudomonadati</taxon>
        <taxon>Thermomicrobiota</taxon>
        <taxon>Thermomicrobia</taxon>
        <taxon>Thermomicrobiales</taxon>
        <taxon>environmental samples</taxon>
    </lineage>
</organism>
<feature type="compositionally biased region" description="Polar residues" evidence="1">
    <location>
        <begin position="21"/>
        <end position="34"/>
    </location>
</feature>
<evidence type="ECO:0000313" key="2">
    <source>
        <dbReference type="EMBL" id="CAA9553396.1"/>
    </source>
</evidence>
<name>A0A6J4UMI9_9BACT</name>
<feature type="compositionally biased region" description="Low complexity" evidence="1">
    <location>
        <begin position="1"/>
        <end position="14"/>
    </location>
</feature>
<dbReference type="EMBL" id="CADCWM010000322">
    <property type="protein sequence ID" value="CAA9553396.1"/>
    <property type="molecule type" value="Genomic_DNA"/>
</dbReference>
<dbReference type="GO" id="GO:0047753">
    <property type="term" value="F:choline-sulfatase activity"/>
    <property type="evidence" value="ECO:0007669"/>
    <property type="project" value="UniProtKB-EC"/>
</dbReference>
<gene>
    <name evidence="2" type="ORF">AVDCRST_MAG88-926</name>
</gene>
<dbReference type="AlphaFoldDB" id="A0A6J4UMI9"/>
<protein>
    <submittedName>
        <fullName evidence="2">Choline-sulfatase</fullName>
        <ecNumber evidence="2">3.1.6.6</ecNumber>
    </submittedName>
</protein>
<feature type="non-terminal residue" evidence="2">
    <location>
        <position position="1"/>
    </location>
</feature>
<evidence type="ECO:0000256" key="1">
    <source>
        <dbReference type="SAM" id="MobiDB-lite"/>
    </source>
</evidence>
<reference evidence="2" key="1">
    <citation type="submission" date="2020-02" db="EMBL/GenBank/DDBJ databases">
        <authorList>
            <person name="Meier V. D."/>
        </authorList>
    </citation>
    <scope>NUCLEOTIDE SEQUENCE</scope>
    <source>
        <strain evidence="2">AVDCRST_MAG88</strain>
    </source>
</reference>
<proteinExistence type="predicted"/>
<sequence length="54" mass="5817">WNRRISSSSCRTSTVAGCSVATATRSRGPPTSTAWRRRGRASPTPTARRRSASP</sequence>
<dbReference type="EC" id="3.1.6.6" evidence="2"/>
<accession>A0A6J4UMI9</accession>
<feature type="region of interest" description="Disordered" evidence="1">
    <location>
        <begin position="1"/>
        <end position="54"/>
    </location>
</feature>